<evidence type="ECO:0000259" key="1">
    <source>
        <dbReference type="PROSITE" id="PS51272"/>
    </source>
</evidence>
<dbReference type="RefSeq" id="WP_188996825.1">
    <property type="nucleotide sequence ID" value="NZ_BMHP01000004.1"/>
</dbReference>
<name>A0A916ZCK8_9BACL</name>
<feature type="domain" description="SLH" evidence="1">
    <location>
        <begin position="1"/>
        <end position="60"/>
    </location>
</feature>
<reference evidence="2" key="2">
    <citation type="submission" date="2020-09" db="EMBL/GenBank/DDBJ databases">
        <authorList>
            <person name="Sun Q."/>
            <person name="Zhou Y."/>
        </authorList>
    </citation>
    <scope>NUCLEOTIDE SEQUENCE</scope>
    <source>
        <strain evidence="2">CGMCC 1.15178</strain>
    </source>
</reference>
<evidence type="ECO:0000313" key="3">
    <source>
        <dbReference type="Proteomes" id="UP000612456"/>
    </source>
</evidence>
<evidence type="ECO:0000313" key="2">
    <source>
        <dbReference type="EMBL" id="GGD88228.1"/>
    </source>
</evidence>
<comment type="caution">
    <text evidence="2">The sequence shown here is derived from an EMBL/GenBank/DDBJ whole genome shotgun (WGS) entry which is preliminary data.</text>
</comment>
<sequence>MPDITGHWAENAVLHAANLLGIINGYTDGTFKPNNPVTRAEFINMLVKAFQLKSTGDSLKFSDLDKIGKWAHEAVTAAVASNIVVGYQDDSFRPSAPSAPRIS</sequence>
<dbReference type="InterPro" id="IPR001119">
    <property type="entry name" value="SLH_dom"/>
</dbReference>
<dbReference type="AlphaFoldDB" id="A0A916ZCK8"/>
<dbReference type="Pfam" id="PF00395">
    <property type="entry name" value="SLH"/>
    <property type="match status" value="2"/>
</dbReference>
<protein>
    <recommendedName>
        <fullName evidence="1">SLH domain-containing protein</fullName>
    </recommendedName>
</protein>
<dbReference type="PANTHER" id="PTHR43308:SF5">
    <property type="entry name" value="S-LAYER PROTEIN _ PEPTIDOGLYCAN ENDO-BETA-N-ACETYLGLUCOSAMINIDASE"/>
    <property type="match status" value="1"/>
</dbReference>
<dbReference type="Proteomes" id="UP000612456">
    <property type="component" value="Unassembled WGS sequence"/>
</dbReference>
<dbReference type="InterPro" id="IPR051465">
    <property type="entry name" value="Cell_Envelope_Struct_Comp"/>
</dbReference>
<dbReference type="PANTHER" id="PTHR43308">
    <property type="entry name" value="OUTER MEMBRANE PROTEIN ALPHA-RELATED"/>
    <property type="match status" value="1"/>
</dbReference>
<organism evidence="2 3">
    <name type="scientific">Paenibacillus nasutitermitis</name>
    <dbReference type="NCBI Taxonomy" id="1652958"/>
    <lineage>
        <taxon>Bacteria</taxon>
        <taxon>Bacillati</taxon>
        <taxon>Bacillota</taxon>
        <taxon>Bacilli</taxon>
        <taxon>Bacillales</taxon>
        <taxon>Paenibacillaceae</taxon>
        <taxon>Paenibacillus</taxon>
    </lineage>
</organism>
<reference evidence="2" key="1">
    <citation type="journal article" date="2014" name="Int. J. Syst. Evol. Microbiol.">
        <title>Complete genome sequence of Corynebacterium casei LMG S-19264T (=DSM 44701T), isolated from a smear-ripened cheese.</title>
        <authorList>
            <consortium name="US DOE Joint Genome Institute (JGI-PGF)"/>
            <person name="Walter F."/>
            <person name="Albersmeier A."/>
            <person name="Kalinowski J."/>
            <person name="Ruckert C."/>
        </authorList>
    </citation>
    <scope>NUCLEOTIDE SEQUENCE</scope>
    <source>
        <strain evidence="2">CGMCC 1.15178</strain>
    </source>
</reference>
<dbReference type="EMBL" id="BMHP01000004">
    <property type="protein sequence ID" value="GGD88228.1"/>
    <property type="molecule type" value="Genomic_DNA"/>
</dbReference>
<gene>
    <name evidence="2" type="ORF">GCM10010911_53440</name>
</gene>
<keyword evidence="3" id="KW-1185">Reference proteome</keyword>
<proteinExistence type="predicted"/>
<dbReference type="PROSITE" id="PS51272">
    <property type="entry name" value="SLH"/>
    <property type="match status" value="1"/>
</dbReference>
<accession>A0A916ZCK8</accession>